<organism evidence="2 3">
    <name type="scientific">Streptococcus suis</name>
    <dbReference type="NCBI Taxonomy" id="1307"/>
    <lineage>
        <taxon>Bacteria</taxon>
        <taxon>Bacillati</taxon>
        <taxon>Bacillota</taxon>
        <taxon>Bacilli</taxon>
        <taxon>Lactobacillales</taxon>
        <taxon>Streptococcaceae</taxon>
        <taxon>Streptococcus</taxon>
    </lineage>
</organism>
<protein>
    <submittedName>
        <fullName evidence="2">DUF4355 domain-containing protein</fullName>
    </submittedName>
</protein>
<evidence type="ECO:0000313" key="3">
    <source>
        <dbReference type="Proteomes" id="UP001206089"/>
    </source>
</evidence>
<evidence type="ECO:0000313" key="2">
    <source>
        <dbReference type="EMBL" id="MCR1233233.1"/>
    </source>
</evidence>
<gene>
    <name evidence="2" type="ORF">NQD44_08970</name>
</gene>
<dbReference type="RefSeq" id="WP_257384631.1">
    <property type="nucleotide sequence ID" value="NZ_JANJPK010000026.1"/>
</dbReference>
<evidence type="ECO:0000256" key="1">
    <source>
        <dbReference type="SAM" id="Coils"/>
    </source>
</evidence>
<keyword evidence="1" id="KW-0175">Coiled coil</keyword>
<name>A0AAW5LY71_STRSU</name>
<feature type="coiled-coil region" evidence="1">
    <location>
        <begin position="24"/>
        <end position="65"/>
    </location>
</feature>
<dbReference type="InterPro" id="IPR025580">
    <property type="entry name" value="Gp46"/>
</dbReference>
<dbReference type="EMBL" id="JANJPK010000026">
    <property type="protein sequence ID" value="MCR1233233.1"/>
    <property type="molecule type" value="Genomic_DNA"/>
</dbReference>
<dbReference type="Pfam" id="PF14265">
    <property type="entry name" value="DUF4355"/>
    <property type="match status" value="1"/>
</dbReference>
<dbReference type="AlphaFoldDB" id="A0AAW5LY71"/>
<accession>A0AAW5LY71</accession>
<comment type="caution">
    <text evidence="2">The sequence shown here is derived from an EMBL/GenBank/DDBJ whole genome shotgun (WGS) entry which is preliminary data.</text>
</comment>
<reference evidence="2" key="1">
    <citation type="submission" date="2022-07" db="EMBL/GenBank/DDBJ databases">
        <authorList>
            <person name="Peng Z."/>
        </authorList>
    </citation>
    <scope>NUCLEOTIDE SEQUENCE</scope>
    <source>
        <strain evidence="2">2022WUSS069</strain>
    </source>
</reference>
<proteinExistence type="predicted"/>
<dbReference type="Proteomes" id="UP001206089">
    <property type="component" value="Unassembled WGS sequence"/>
</dbReference>
<sequence length="153" mass="16976">MSEFKVIETQEELDTIIKARLSRLKEQYADYDELKSRVSTLEAENAGLKETVAQSNQTAADYESQIEGYKSTIAGYETAKTKTAIALKYGLPIEFADRLQGEDEASLTADAERFAAFMKPQDPIPPLKSVEPAIDGKKAGMKQMLQDLSFEGE</sequence>